<evidence type="ECO:0000256" key="1">
    <source>
        <dbReference type="ARBA" id="ARBA00004651"/>
    </source>
</evidence>
<dbReference type="GO" id="GO:0016763">
    <property type="term" value="F:pentosyltransferase activity"/>
    <property type="evidence" value="ECO:0007669"/>
    <property type="project" value="TreeGrafter"/>
</dbReference>
<evidence type="ECO:0000313" key="11">
    <source>
        <dbReference type="Proteomes" id="UP000178347"/>
    </source>
</evidence>
<dbReference type="GO" id="GO:0009103">
    <property type="term" value="P:lipopolysaccharide biosynthetic process"/>
    <property type="evidence" value="ECO:0007669"/>
    <property type="project" value="UniProtKB-ARBA"/>
</dbReference>
<feature type="transmembrane region" description="Helical" evidence="8">
    <location>
        <begin position="138"/>
        <end position="158"/>
    </location>
</feature>
<feature type="transmembrane region" description="Helical" evidence="8">
    <location>
        <begin position="63"/>
        <end position="80"/>
    </location>
</feature>
<keyword evidence="6 8" id="KW-1133">Transmembrane helix</keyword>
<dbReference type="PANTHER" id="PTHR33908:SF11">
    <property type="entry name" value="MEMBRANE PROTEIN"/>
    <property type="match status" value="1"/>
</dbReference>
<evidence type="ECO:0000313" key="10">
    <source>
        <dbReference type="EMBL" id="OGH74273.1"/>
    </source>
</evidence>
<protein>
    <recommendedName>
        <fullName evidence="9">Glycosyltransferase RgtA/B/C/D-like domain-containing protein</fullName>
    </recommendedName>
</protein>
<evidence type="ECO:0000256" key="8">
    <source>
        <dbReference type="SAM" id="Phobius"/>
    </source>
</evidence>
<evidence type="ECO:0000256" key="4">
    <source>
        <dbReference type="ARBA" id="ARBA00022679"/>
    </source>
</evidence>
<feature type="transmembrane region" description="Helical" evidence="8">
    <location>
        <begin position="113"/>
        <end position="131"/>
    </location>
</feature>
<feature type="transmembrane region" description="Helical" evidence="8">
    <location>
        <begin position="213"/>
        <end position="231"/>
    </location>
</feature>
<dbReference type="AlphaFoldDB" id="A0A1F6MS65"/>
<evidence type="ECO:0000256" key="7">
    <source>
        <dbReference type="ARBA" id="ARBA00023136"/>
    </source>
</evidence>
<feature type="transmembrane region" description="Helical" evidence="8">
    <location>
        <begin position="298"/>
        <end position="316"/>
    </location>
</feature>
<evidence type="ECO:0000256" key="2">
    <source>
        <dbReference type="ARBA" id="ARBA00022475"/>
    </source>
</evidence>
<feature type="transmembrane region" description="Helical" evidence="8">
    <location>
        <begin position="353"/>
        <end position="371"/>
    </location>
</feature>
<feature type="domain" description="Glycosyltransferase RgtA/B/C/D-like" evidence="9">
    <location>
        <begin position="78"/>
        <end position="230"/>
    </location>
</feature>
<feature type="transmembrane region" description="Helical" evidence="8">
    <location>
        <begin position="322"/>
        <end position="341"/>
    </location>
</feature>
<evidence type="ECO:0000256" key="6">
    <source>
        <dbReference type="ARBA" id="ARBA00022989"/>
    </source>
</evidence>
<dbReference type="Pfam" id="PF13231">
    <property type="entry name" value="PMT_2"/>
    <property type="match status" value="1"/>
</dbReference>
<feature type="transmembrane region" description="Helical" evidence="8">
    <location>
        <begin position="274"/>
        <end position="291"/>
    </location>
</feature>
<feature type="transmembrane region" description="Helical" evidence="8">
    <location>
        <begin position="170"/>
        <end position="201"/>
    </location>
</feature>
<gene>
    <name evidence="10" type="ORF">A3G00_02345</name>
</gene>
<keyword evidence="3" id="KW-0328">Glycosyltransferase</keyword>
<keyword evidence="5 8" id="KW-0812">Transmembrane</keyword>
<evidence type="ECO:0000256" key="5">
    <source>
        <dbReference type="ARBA" id="ARBA00022692"/>
    </source>
</evidence>
<feature type="transmembrane region" description="Helical" evidence="8">
    <location>
        <begin position="87"/>
        <end position="107"/>
    </location>
</feature>
<dbReference type="EMBL" id="MFQN01000019">
    <property type="protein sequence ID" value="OGH74273.1"/>
    <property type="molecule type" value="Genomic_DNA"/>
</dbReference>
<evidence type="ECO:0000259" key="9">
    <source>
        <dbReference type="Pfam" id="PF13231"/>
    </source>
</evidence>
<dbReference type="InterPro" id="IPR038731">
    <property type="entry name" value="RgtA/B/C-like"/>
</dbReference>
<dbReference type="PANTHER" id="PTHR33908">
    <property type="entry name" value="MANNOSYLTRANSFERASE YKCB-RELATED"/>
    <property type="match status" value="1"/>
</dbReference>
<comment type="subcellular location">
    <subcellularLocation>
        <location evidence="1">Cell membrane</location>
        <topology evidence="1">Multi-pass membrane protein</topology>
    </subcellularLocation>
</comment>
<keyword evidence="4" id="KW-0808">Transferase</keyword>
<organism evidence="10 11">
    <name type="scientific">Candidatus Magasanikbacteria bacterium RIFCSPLOWO2_12_FULL_43_12</name>
    <dbReference type="NCBI Taxonomy" id="1798692"/>
    <lineage>
        <taxon>Bacteria</taxon>
        <taxon>Candidatus Magasanikiibacteriota</taxon>
    </lineage>
</organism>
<name>A0A1F6MS65_9BACT</name>
<dbReference type="InterPro" id="IPR050297">
    <property type="entry name" value="LipidA_mod_glycosyltrf_83"/>
</dbReference>
<dbReference type="Proteomes" id="UP000178347">
    <property type="component" value="Unassembled WGS sequence"/>
</dbReference>
<evidence type="ECO:0000256" key="3">
    <source>
        <dbReference type="ARBA" id="ARBA00022676"/>
    </source>
</evidence>
<accession>A0A1F6MS65</accession>
<dbReference type="GO" id="GO:0005886">
    <property type="term" value="C:plasma membrane"/>
    <property type="evidence" value="ECO:0007669"/>
    <property type="project" value="UniProtKB-SubCell"/>
</dbReference>
<sequence length="493" mass="55652">MSKKQEIFVLALIMLAAVFLSSYCLKTSPAFWFDEGIFYQVVNNLAVNGQLGLPLSPTTSSDLSLISMGYPIFLPAVLAFKIFGSGVIVIRMVAIAFLLGFFIVAFFLAKKLYGLRVALATMLLLVTFSPLYGNGKSFLGEVPGLFFFLTGLFILTILEQSKIKRIYLAFLGGIFFGFAVSAKPIFILILPALAAGLAVQWRNFLASRQDRRITIALLVGLGFAVNVWVWTQFDLSTTSISSVFGHFVNPNHLDKTAPAIFVNLLRFFTESTPMFFLLQLCLAVYYFFYCFKRRIHISATKTIIFTFAFLIFAAYLRNVGWYRYFFPGQVMVYFFMIPGLLAIETKIKNSKYYGRYFVPIVFSAILVVQILPLSKNALTCIIDAPTAIEPYLKSLDEHSPVLFYSLPQLAARYEGSAAYQYIKMNKTVILGEDNLDLLNQDFFSRIFIEENDMVGKEQLPSCFKLDQTIRGIDIYRRDLQISCKATTSSESNI</sequence>
<keyword evidence="2" id="KW-1003">Cell membrane</keyword>
<comment type="caution">
    <text evidence="10">The sequence shown here is derived from an EMBL/GenBank/DDBJ whole genome shotgun (WGS) entry which is preliminary data.</text>
</comment>
<dbReference type="STRING" id="1798692.A3G00_02345"/>
<reference evidence="10 11" key="1">
    <citation type="journal article" date="2016" name="Nat. Commun.">
        <title>Thousands of microbial genomes shed light on interconnected biogeochemical processes in an aquifer system.</title>
        <authorList>
            <person name="Anantharaman K."/>
            <person name="Brown C.T."/>
            <person name="Hug L.A."/>
            <person name="Sharon I."/>
            <person name="Castelle C.J."/>
            <person name="Probst A.J."/>
            <person name="Thomas B.C."/>
            <person name="Singh A."/>
            <person name="Wilkins M.J."/>
            <person name="Karaoz U."/>
            <person name="Brodie E.L."/>
            <person name="Williams K.H."/>
            <person name="Hubbard S.S."/>
            <person name="Banfield J.F."/>
        </authorList>
    </citation>
    <scope>NUCLEOTIDE SEQUENCE [LARGE SCALE GENOMIC DNA]</scope>
</reference>
<keyword evidence="7 8" id="KW-0472">Membrane</keyword>
<proteinExistence type="predicted"/>